<dbReference type="AlphaFoldDB" id="A0AA37PG75"/>
<evidence type="ECO:0000313" key="2">
    <source>
        <dbReference type="Proteomes" id="UP001055115"/>
    </source>
</evidence>
<reference evidence="1 2" key="1">
    <citation type="submission" date="2022-03" db="EMBL/GenBank/DDBJ databases">
        <title>Genome data of Colletotrichum spp.</title>
        <authorList>
            <person name="Utami Y.D."/>
            <person name="Hiruma K."/>
        </authorList>
    </citation>
    <scope>NUCLEOTIDE SEQUENCE [LARGE SCALE GENOMIC DNA]</scope>
    <source>
        <strain evidence="1 2">MAFF 239500</strain>
    </source>
</reference>
<protein>
    <submittedName>
        <fullName evidence="1">Uncharacterized protein</fullName>
    </submittedName>
</protein>
<accession>A0AA37PG75</accession>
<keyword evidence="2" id="KW-1185">Reference proteome</keyword>
<dbReference type="EMBL" id="BQXU01000050">
    <property type="protein sequence ID" value="GKT51598.1"/>
    <property type="molecule type" value="Genomic_DNA"/>
</dbReference>
<proteinExistence type="predicted"/>
<sequence length="61" mass="6412">MLALQLLVAGLGGVLGGLQVLGLLLPPGIGWRPSLALVGTLSREMEKRWSCSAGRVWLSGR</sequence>
<dbReference type="GeneID" id="73332581"/>
<dbReference type="Proteomes" id="UP001055115">
    <property type="component" value="Unassembled WGS sequence"/>
</dbReference>
<dbReference type="RefSeq" id="XP_049133948.1">
    <property type="nucleotide sequence ID" value="XM_049277991.1"/>
</dbReference>
<name>A0AA37PG75_9PEZI</name>
<evidence type="ECO:0000313" key="1">
    <source>
        <dbReference type="EMBL" id="GKT51598.1"/>
    </source>
</evidence>
<organism evidence="1 2">
    <name type="scientific">Colletotrichum spaethianum</name>
    <dbReference type="NCBI Taxonomy" id="700344"/>
    <lineage>
        <taxon>Eukaryota</taxon>
        <taxon>Fungi</taxon>
        <taxon>Dikarya</taxon>
        <taxon>Ascomycota</taxon>
        <taxon>Pezizomycotina</taxon>
        <taxon>Sordariomycetes</taxon>
        <taxon>Hypocreomycetidae</taxon>
        <taxon>Glomerellales</taxon>
        <taxon>Glomerellaceae</taxon>
        <taxon>Colletotrichum</taxon>
        <taxon>Colletotrichum spaethianum species complex</taxon>
    </lineage>
</organism>
<comment type="caution">
    <text evidence="1">The sequence shown here is derived from an EMBL/GenBank/DDBJ whole genome shotgun (WGS) entry which is preliminary data.</text>
</comment>
<gene>
    <name evidence="1" type="ORF">ColSpa_11779</name>
</gene>